<dbReference type="InterPro" id="IPR017932">
    <property type="entry name" value="GATase_2_dom"/>
</dbReference>
<dbReference type="Pfam" id="PF13522">
    <property type="entry name" value="GATase_6"/>
    <property type="match status" value="1"/>
</dbReference>
<keyword evidence="8" id="KW-0963">Cytoplasm</keyword>
<dbReference type="EC" id="2.6.1.16" evidence="2 8"/>
<dbReference type="SUPFAM" id="SSF56235">
    <property type="entry name" value="N-terminal nucleophile aminohydrolases (Ntn hydrolases)"/>
    <property type="match status" value="1"/>
</dbReference>
<reference evidence="11 12" key="1">
    <citation type="submission" date="2020-07" db="EMBL/GenBank/DDBJ databases">
        <title>Fungal Genomes of the International Space Station.</title>
        <authorList>
            <person name="Seuylemezian A."/>
            <person name="Singh N.K."/>
            <person name="Wood J."/>
            <person name="Venkateswaran K."/>
        </authorList>
    </citation>
    <scope>NUCLEOTIDE SEQUENCE [LARGE SCALE GENOMIC DNA]</scope>
    <source>
        <strain evidence="11 12">PL-B2</strain>
    </source>
</reference>
<evidence type="ECO:0000256" key="2">
    <source>
        <dbReference type="ARBA" id="ARBA00012916"/>
    </source>
</evidence>
<feature type="active site" description="Nucleophile; for GATase activity" evidence="8">
    <location>
        <position position="2"/>
    </location>
</feature>
<dbReference type="InterPro" id="IPR035466">
    <property type="entry name" value="GlmS/AgaS_SIS"/>
</dbReference>
<dbReference type="Gene3D" id="3.60.20.10">
    <property type="entry name" value="Glutamine Phosphoribosylpyrophosphate, subunit 1, domain 1"/>
    <property type="match status" value="1"/>
</dbReference>
<dbReference type="InterPro" id="IPR046348">
    <property type="entry name" value="SIS_dom_sf"/>
</dbReference>
<feature type="initiator methionine" description="Removed" evidence="8">
    <location>
        <position position="1"/>
    </location>
</feature>
<keyword evidence="12" id="KW-1185">Reference proteome</keyword>
<dbReference type="CDD" id="cd05008">
    <property type="entry name" value="SIS_GlmS_GlmD_1"/>
    <property type="match status" value="1"/>
</dbReference>
<evidence type="ECO:0000256" key="6">
    <source>
        <dbReference type="ARBA" id="ARBA00022737"/>
    </source>
</evidence>
<dbReference type="HAMAP" id="MF_00164">
    <property type="entry name" value="GlmS"/>
    <property type="match status" value="1"/>
</dbReference>
<keyword evidence="5 8" id="KW-0808">Transferase</keyword>
<dbReference type="NCBIfam" id="NF001484">
    <property type="entry name" value="PRK00331.1"/>
    <property type="match status" value="1"/>
</dbReference>
<dbReference type="PROSITE" id="PS51464">
    <property type="entry name" value="SIS"/>
    <property type="match status" value="2"/>
</dbReference>
<comment type="caution">
    <text evidence="11">The sequence shown here is derived from an EMBL/GenBank/DDBJ whole genome shotgun (WGS) entry which is preliminary data.</text>
</comment>
<comment type="function">
    <text evidence="8">Catalyzes the first step in hexosamine metabolism, converting fructose-6P into glucosamine-6P using glutamine as a nitrogen source.</text>
</comment>
<evidence type="ECO:0000256" key="5">
    <source>
        <dbReference type="ARBA" id="ARBA00022679"/>
    </source>
</evidence>
<dbReference type="SUPFAM" id="SSF53697">
    <property type="entry name" value="SIS domain"/>
    <property type="match status" value="1"/>
</dbReference>
<dbReference type="InterPro" id="IPR029055">
    <property type="entry name" value="Ntn_hydrolases_N"/>
</dbReference>
<keyword evidence="4 8" id="KW-0032">Aminotransferase</keyword>
<comment type="catalytic activity">
    <reaction evidence="1 8">
        <text>D-fructose 6-phosphate + L-glutamine = D-glucosamine 6-phosphate + L-glutamate</text>
        <dbReference type="Rhea" id="RHEA:13237"/>
        <dbReference type="ChEBI" id="CHEBI:29985"/>
        <dbReference type="ChEBI" id="CHEBI:58359"/>
        <dbReference type="ChEBI" id="CHEBI:58725"/>
        <dbReference type="ChEBI" id="CHEBI:61527"/>
        <dbReference type="EC" id="2.6.1.16"/>
    </reaction>
</comment>
<dbReference type="GO" id="GO:0004360">
    <property type="term" value="F:glutamine-fructose-6-phosphate transaminase (isomerizing) activity"/>
    <property type="evidence" value="ECO:0007669"/>
    <property type="project" value="UniProtKB-EC"/>
</dbReference>
<dbReference type="PROSITE" id="PS51278">
    <property type="entry name" value="GATASE_TYPE_2"/>
    <property type="match status" value="1"/>
</dbReference>
<dbReference type="CDD" id="cd00714">
    <property type="entry name" value="GFAT"/>
    <property type="match status" value="1"/>
</dbReference>
<sequence length="600" mass="66527">MCGIVGYIGYNDSKEILLKGLEKLEYRGYDSAGIAVINNDGVQIFKEKGRIADLREAVDPKVEAQTGIGHTRWATHGVPSRTNSHPHQSASERFTLVHNGVIENYDILKREYLQNVEMKSETDTEVIVQLVELFANEGLQVEDAFRKTLTLLHGSYALALIDEQDKETIYVAKNKSPLLVGLGFGFNVVASDAMAMLQVTDKYVELMDKEMVIVKKEEVTIKNLDGEVINREPYTAELDASDIEKGTYPHYMLKEIDEQPAVMRKIIQNYQDENGELEIDSDIVTAMNDADRIYIIAAGTSYHAGLVGKQFIERMAQIPVEVHISSEFGYNMPLLSKKPLFIFISQSGETADSRQVLVQVKEMGHKSLTITNVPGSTLSREADHTMLLYAGPEIAVASTKAYTAQLAVLAILAEVTAKSRAMEVPFNLVQELGIVANAMEVLRDSKEDFEMIAHEYLSTTRNCFFIGRGIDFYVGLEGALKLKEISYIQAEGFAGGELKHGTIALIEEGTPVIALATQKFVNLSIRGNVKEVVARGANPCIISMDGLNMEDDRFVIPEVHELLTPLISVVPVQLISYYAALHRDCDVDKPRNLAKSVTVE</sequence>
<evidence type="ECO:0000256" key="4">
    <source>
        <dbReference type="ARBA" id="ARBA00022576"/>
    </source>
</evidence>
<dbReference type="Proteomes" id="UP000769780">
    <property type="component" value="Unassembled WGS sequence"/>
</dbReference>
<dbReference type="PANTHER" id="PTHR10937:SF0">
    <property type="entry name" value="GLUTAMINE--FRUCTOSE-6-PHOSPHATE TRANSAMINASE (ISOMERIZING)"/>
    <property type="match status" value="1"/>
</dbReference>
<evidence type="ECO:0000259" key="10">
    <source>
        <dbReference type="PROSITE" id="PS51464"/>
    </source>
</evidence>
<evidence type="ECO:0000313" key="12">
    <source>
        <dbReference type="Proteomes" id="UP000769780"/>
    </source>
</evidence>
<dbReference type="CDD" id="cd05009">
    <property type="entry name" value="SIS_GlmS_GlmD_2"/>
    <property type="match status" value="1"/>
</dbReference>
<dbReference type="InterPro" id="IPR035490">
    <property type="entry name" value="GlmS/FrlB_SIS"/>
</dbReference>
<name>A0ABS7K8B9_9BACI</name>
<organism evidence="11 12">
    <name type="scientific">Mesobacillus maritimus</name>
    <dbReference type="NCBI Taxonomy" id="1643336"/>
    <lineage>
        <taxon>Bacteria</taxon>
        <taxon>Bacillati</taxon>
        <taxon>Bacillota</taxon>
        <taxon>Bacilli</taxon>
        <taxon>Bacillales</taxon>
        <taxon>Bacillaceae</taxon>
        <taxon>Mesobacillus</taxon>
    </lineage>
</organism>
<keyword evidence="6" id="KW-0677">Repeat</keyword>
<gene>
    <name evidence="8 11" type="primary">glmS</name>
    <name evidence="11" type="ORF">H0185_16195</name>
</gene>
<dbReference type="InterPro" id="IPR005855">
    <property type="entry name" value="GFAT"/>
</dbReference>
<accession>A0ABS7K8B9</accession>
<proteinExistence type="inferred from homology"/>
<comment type="subunit">
    <text evidence="8">Homodimer.</text>
</comment>
<dbReference type="Gene3D" id="3.40.50.10490">
    <property type="entry name" value="Glucose-6-phosphate isomerase like protein, domain 1"/>
    <property type="match status" value="2"/>
</dbReference>
<comment type="subcellular location">
    <subcellularLocation>
        <location evidence="8">Cytoplasm</location>
    </subcellularLocation>
</comment>
<dbReference type="InterPro" id="IPR047084">
    <property type="entry name" value="GFAT_N"/>
</dbReference>
<feature type="domain" description="SIS" evidence="10">
    <location>
        <begin position="283"/>
        <end position="427"/>
    </location>
</feature>
<feature type="domain" description="SIS" evidence="10">
    <location>
        <begin position="452"/>
        <end position="590"/>
    </location>
</feature>
<evidence type="ECO:0000256" key="8">
    <source>
        <dbReference type="HAMAP-Rule" id="MF_00164"/>
    </source>
</evidence>
<keyword evidence="7" id="KW-0315">Glutamine amidotransferase</keyword>
<dbReference type="PANTHER" id="PTHR10937">
    <property type="entry name" value="GLUCOSAMINE--FRUCTOSE-6-PHOSPHATE AMINOTRANSFERASE, ISOMERIZING"/>
    <property type="match status" value="1"/>
</dbReference>
<evidence type="ECO:0000256" key="3">
    <source>
        <dbReference type="ARBA" id="ARBA00016090"/>
    </source>
</evidence>
<evidence type="ECO:0000256" key="7">
    <source>
        <dbReference type="ARBA" id="ARBA00022962"/>
    </source>
</evidence>
<dbReference type="Pfam" id="PF01380">
    <property type="entry name" value="SIS"/>
    <property type="match status" value="2"/>
</dbReference>
<evidence type="ECO:0000313" key="11">
    <source>
        <dbReference type="EMBL" id="MBY0098341.1"/>
    </source>
</evidence>
<feature type="domain" description="Glutamine amidotransferase type-2" evidence="9">
    <location>
        <begin position="2"/>
        <end position="217"/>
    </location>
</feature>
<dbReference type="InterPro" id="IPR001347">
    <property type="entry name" value="SIS_dom"/>
</dbReference>
<dbReference type="NCBIfam" id="TIGR01135">
    <property type="entry name" value="glmS"/>
    <property type="match status" value="1"/>
</dbReference>
<protein>
    <recommendedName>
        <fullName evidence="3 8">Glutamine--fructose-6-phosphate aminotransferase [isomerizing]</fullName>
        <ecNumber evidence="2 8">2.6.1.16</ecNumber>
    </recommendedName>
    <alternativeName>
        <fullName evidence="8">D-fructose-6-phosphate amidotransferase</fullName>
    </alternativeName>
    <alternativeName>
        <fullName evidence="8">GFAT</fullName>
    </alternativeName>
    <alternativeName>
        <fullName evidence="8">Glucosamine-6-phosphate synthase</fullName>
    </alternativeName>
    <alternativeName>
        <fullName evidence="8">Hexosephosphate aminotransferase</fullName>
    </alternativeName>
    <alternativeName>
        <fullName evidence="8">L-glutamine--D-fructose-6-phosphate amidotransferase</fullName>
    </alternativeName>
</protein>
<evidence type="ECO:0000259" key="9">
    <source>
        <dbReference type="PROSITE" id="PS51278"/>
    </source>
</evidence>
<dbReference type="RefSeq" id="WP_221874555.1">
    <property type="nucleotide sequence ID" value="NZ_JACWFH010000021.1"/>
</dbReference>
<evidence type="ECO:0000256" key="1">
    <source>
        <dbReference type="ARBA" id="ARBA00001031"/>
    </source>
</evidence>
<feature type="active site" description="For Fru-6P isomerization activity" evidence="8">
    <location>
        <position position="595"/>
    </location>
</feature>
<dbReference type="EMBL" id="JACWFH010000021">
    <property type="protein sequence ID" value="MBY0098341.1"/>
    <property type="molecule type" value="Genomic_DNA"/>
</dbReference>